<proteinExistence type="predicted"/>
<evidence type="ECO:0000313" key="1">
    <source>
        <dbReference type="EnsemblPlants" id="OGLUM10G08120.1"/>
    </source>
</evidence>
<dbReference type="EnsemblPlants" id="OGLUM10G08120.1">
    <property type="protein sequence ID" value="OGLUM10G08120.1"/>
    <property type="gene ID" value="OGLUM10G08120"/>
</dbReference>
<evidence type="ECO:0000313" key="2">
    <source>
        <dbReference type="Proteomes" id="UP000026961"/>
    </source>
</evidence>
<reference evidence="1" key="1">
    <citation type="submission" date="2015-04" db="UniProtKB">
        <authorList>
            <consortium name="EnsemblPlants"/>
        </authorList>
    </citation>
    <scope>IDENTIFICATION</scope>
</reference>
<accession>A0A0E0B9W2</accession>
<name>A0A0E0B9W2_9ORYZ</name>
<protein>
    <submittedName>
        <fullName evidence="1">Uncharacterized protein</fullName>
    </submittedName>
</protein>
<dbReference type="Gramene" id="OGLUM10G08120.1">
    <property type="protein sequence ID" value="OGLUM10G08120.1"/>
    <property type="gene ID" value="OGLUM10G08120"/>
</dbReference>
<reference evidence="1" key="2">
    <citation type="submission" date="2018-05" db="EMBL/GenBank/DDBJ databases">
        <title>OgluRS3 (Oryza glumaepatula Reference Sequence Version 3).</title>
        <authorList>
            <person name="Zhang J."/>
            <person name="Kudrna D."/>
            <person name="Lee S."/>
            <person name="Talag J."/>
            <person name="Welchert J."/>
            <person name="Wing R.A."/>
        </authorList>
    </citation>
    <scope>NUCLEOTIDE SEQUENCE [LARGE SCALE GENOMIC DNA]</scope>
</reference>
<dbReference type="AlphaFoldDB" id="A0A0E0B9W2"/>
<keyword evidence="2" id="KW-1185">Reference proteome</keyword>
<sequence>MIRPNLPAWCPDVLHPSLKREILRLAEWAKQQNAEDSTPALIIQVTELVQDLRLHLGEDPAAASTSTATTAPTSVADLLTEITRLGEILRQETPARV</sequence>
<organism evidence="1">
    <name type="scientific">Oryza glumipatula</name>
    <dbReference type="NCBI Taxonomy" id="40148"/>
    <lineage>
        <taxon>Eukaryota</taxon>
        <taxon>Viridiplantae</taxon>
        <taxon>Streptophyta</taxon>
        <taxon>Embryophyta</taxon>
        <taxon>Tracheophyta</taxon>
        <taxon>Spermatophyta</taxon>
        <taxon>Magnoliopsida</taxon>
        <taxon>Liliopsida</taxon>
        <taxon>Poales</taxon>
        <taxon>Poaceae</taxon>
        <taxon>BOP clade</taxon>
        <taxon>Oryzoideae</taxon>
        <taxon>Oryzeae</taxon>
        <taxon>Oryzinae</taxon>
        <taxon>Oryza</taxon>
    </lineage>
</organism>
<dbReference type="HOGENOM" id="CLU_2350152_0_0_1"/>
<dbReference type="Proteomes" id="UP000026961">
    <property type="component" value="Chromosome 10"/>
</dbReference>